<gene>
    <name evidence="3" type="ORF">ACKQTC_06865</name>
</gene>
<dbReference type="SUPFAM" id="SSF55729">
    <property type="entry name" value="Acyl-CoA N-acyltransferases (Nat)"/>
    <property type="match status" value="1"/>
</dbReference>
<reference evidence="3 4" key="1">
    <citation type="journal article" date="2016" name="Int. J. Syst. Evol. Microbiol.">
        <title>Peptococcus simiae sp. nov., isolated from rhesus macaque faeces and emended description of the genus Peptococcus.</title>
        <authorList>
            <person name="Shkoporov A.N."/>
            <person name="Efimov B.A."/>
            <person name="Kondova I."/>
            <person name="Ouwerling B."/>
            <person name="Chaplin A.V."/>
            <person name="Shcherbakova V.A."/>
            <person name="Langermans J.A.M."/>
        </authorList>
    </citation>
    <scope>NUCLEOTIDE SEQUENCE [LARGE SCALE GENOMIC DNA]</scope>
    <source>
        <strain evidence="3 4">M108</strain>
    </source>
</reference>
<dbReference type="EMBL" id="JBJUVG010000009">
    <property type="protein sequence ID" value="MFM9414084.1"/>
    <property type="molecule type" value="Genomic_DNA"/>
</dbReference>
<feature type="domain" description="N-acetyltransferase" evidence="1">
    <location>
        <begin position="1"/>
        <end position="94"/>
    </location>
</feature>
<proteinExistence type="predicted"/>
<keyword evidence="3" id="KW-0808">Transferase</keyword>
<accession>A0ABW9GZQ1</accession>
<dbReference type="PANTHER" id="PTHR31435:SF10">
    <property type="entry name" value="BSR4717 PROTEIN"/>
    <property type="match status" value="1"/>
</dbReference>
<evidence type="ECO:0000259" key="2">
    <source>
        <dbReference type="PROSITE" id="PS51729"/>
    </source>
</evidence>
<dbReference type="GO" id="GO:0016746">
    <property type="term" value="F:acyltransferase activity"/>
    <property type="evidence" value="ECO:0007669"/>
    <property type="project" value="UniProtKB-KW"/>
</dbReference>
<dbReference type="RefSeq" id="WP_408977698.1">
    <property type="nucleotide sequence ID" value="NZ_JBJUVG010000009.1"/>
</dbReference>
<dbReference type="Pfam" id="PF14542">
    <property type="entry name" value="Acetyltransf_CG"/>
    <property type="match status" value="1"/>
</dbReference>
<keyword evidence="4" id="KW-1185">Reference proteome</keyword>
<dbReference type="CDD" id="cd04301">
    <property type="entry name" value="NAT_SF"/>
    <property type="match status" value="1"/>
</dbReference>
<feature type="domain" description="N-acetyltransferase" evidence="2">
    <location>
        <begin position="4"/>
        <end position="93"/>
    </location>
</feature>
<dbReference type="InterPro" id="IPR031165">
    <property type="entry name" value="GNAT_YJDJ"/>
</dbReference>
<evidence type="ECO:0000259" key="1">
    <source>
        <dbReference type="PROSITE" id="PS51186"/>
    </source>
</evidence>
<keyword evidence="3" id="KW-0012">Acyltransferase</keyword>
<dbReference type="EC" id="2.3.1.-" evidence="3"/>
<name>A0ABW9GZQ1_9FIRM</name>
<organism evidence="3 4">
    <name type="scientific">Peptococcus simiae</name>
    <dbReference type="NCBI Taxonomy" id="1643805"/>
    <lineage>
        <taxon>Bacteria</taxon>
        <taxon>Bacillati</taxon>
        <taxon>Bacillota</taxon>
        <taxon>Clostridia</taxon>
        <taxon>Eubacteriales</taxon>
        <taxon>Peptococcaceae</taxon>
        <taxon>Peptococcus</taxon>
    </lineage>
</organism>
<dbReference type="InterPro" id="IPR016181">
    <property type="entry name" value="Acyl_CoA_acyltransferase"/>
</dbReference>
<sequence length="94" mass="10580">MSETIHFDHNRFYIGDRADQAQAYLDIEPAGDGVVRATHTVVDESMRGQGVAGKLLEALVNHAREEGWQIVPVCSYVQRAFDKDPDQYGDVHHK</sequence>
<dbReference type="InterPro" id="IPR000182">
    <property type="entry name" value="GNAT_dom"/>
</dbReference>
<comment type="caution">
    <text evidence="3">The sequence shown here is derived from an EMBL/GenBank/DDBJ whole genome shotgun (WGS) entry which is preliminary data.</text>
</comment>
<evidence type="ECO:0000313" key="4">
    <source>
        <dbReference type="Proteomes" id="UP001631949"/>
    </source>
</evidence>
<dbReference type="PROSITE" id="PS51729">
    <property type="entry name" value="GNAT_YJDJ"/>
    <property type="match status" value="1"/>
</dbReference>
<dbReference type="PANTHER" id="PTHR31435">
    <property type="entry name" value="PROTEIN NATD1"/>
    <property type="match status" value="1"/>
</dbReference>
<dbReference type="Gene3D" id="3.40.630.30">
    <property type="match status" value="1"/>
</dbReference>
<evidence type="ECO:0000313" key="3">
    <source>
        <dbReference type="EMBL" id="MFM9414084.1"/>
    </source>
</evidence>
<dbReference type="PROSITE" id="PS51186">
    <property type="entry name" value="GNAT"/>
    <property type="match status" value="1"/>
</dbReference>
<dbReference type="InterPro" id="IPR045057">
    <property type="entry name" value="Gcn5-rel_NAT"/>
</dbReference>
<protein>
    <submittedName>
        <fullName evidence="3">GNAT family N-acetyltransferase</fullName>
        <ecNumber evidence="3">2.3.1.-</ecNumber>
    </submittedName>
</protein>
<dbReference type="Proteomes" id="UP001631949">
    <property type="component" value="Unassembled WGS sequence"/>
</dbReference>